<evidence type="ECO:0000256" key="4">
    <source>
        <dbReference type="ARBA" id="ARBA00012438"/>
    </source>
</evidence>
<dbReference type="PRINTS" id="PR00344">
    <property type="entry name" value="BCTRLSENSOR"/>
</dbReference>
<keyword evidence="7" id="KW-0418">Kinase</keyword>
<dbReference type="PROSITE" id="PS50109">
    <property type="entry name" value="HIS_KIN"/>
    <property type="match status" value="1"/>
</dbReference>
<dbReference type="InterPro" id="IPR013655">
    <property type="entry name" value="PAS_fold_3"/>
</dbReference>
<comment type="catalytic activity">
    <reaction evidence="1">
        <text>ATP + protein L-histidine = ADP + protein N-phospho-L-histidine.</text>
        <dbReference type="EC" id="2.7.13.3"/>
    </reaction>
</comment>
<feature type="domain" description="PAC" evidence="13">
    <location>
        <begin position="84"/>
        <end position="136"/>
    </location>
</feature>
<sequence>MDAVESGKGDAALWRLTLQHSPIGMALVGLDGLLMMVNRAACTMLGRDADTLHAMTFQDITHPDDLETDLEQFERTLAGEIDSYRLHKRYLRPDGSVLWSDLSVALMRDDAGRPLHFISQILDVSEEHERRAHLEETVAELERERSTLSAIFDTVNVGLLLIDADGRYERSNRRHRETLRLPFPDGHDGRAGQLGHVYHPDGKTLLTQEEMPSWRAADGEEFDDFLYWVGDDPLTRSAFSTSVRQVRTPTGERRGATLAYQEVTDLMRALAVKDEFVASVSHELRTPLTAVLGHLEMLTESEDLTPQVRRQLDVVRRNALRLRSLVSDLLHVAQAHAGSLEIERDSVDVVCLVEEALEAAGPAADAGGVTVVADLPDALEALVDAQRLRQVVDNLVSNAIKYTEPGGETTLRLGSVDDTLELGVHDSGIGMSAAEAAQVFTRFFRGSGALDRHTPGTGLGLTIVRSIVDAHGGTITVDSEPGRGSSFHVRLPGALLT</sequence>
<evidence type="ECO:0000256" key="10">
    <source>
        <dbReference type="SAM" id="Coils"/>
    </source>
</evidence>
<dbReference type="PANTHER" id="PTHR43711">
    <property type="entry name" value="TWO-COMPONENT HISTIDINE KINASE"/>
    <property type="match status" value="1"/>
</dbReference>
<dbReference type="CDD" id="cd00130">
    <property type="entry name" value="PAS"/>
    <property type="match status" value="1"/>
</dbReference>
<dbReference type="GO" id="GO:0005886">
    <property type="term" value="C:plasma membrane"/>
    <property type="evidence" value="ECO:0007669"/>
    <property type="project" value="UniProtKB-SubCell"/>
</dbReference>
<keyword evidence="6 14" id="KW-0808">Transferase</keyword>
<dbReference type="KEGG" id="ndk:I601_2786"/>
<dbReference type="CDD" id="cd00082">
    <property type="entry name" value="HisKA"/>
    <property type="match status" value="1"/>
</dbReference>
<evidence type="ECO:0000256" key="5">
    <source>
        <dbReference type="ARBA" id="ARBA00022553"/>
    </source>
</evidence>
<dbReference type="InterPro" id="IPR036097">
    <property type="entry name" value="HisK_dim/P_sf"/>
</dbReference>
<dbReference type="STRING" id="1300347.I601_2786"/>
<dbReference type="InterPro" id="IPR003594">
    <property type="entry name" value="HATPase_dom"/>
</dbReference>
<organism evidence="14 15">
    <name type="scientific">Nocardioides dokdonensis FR1436</name>
    <dbReference type="NCBI Taxonomy" id="1300347"/>
    <lineage>
        <taxon>Bacteria</taxon>
        <taxon>Bacillati</taxon>
        <taxon>Actinomycetota</taxon>
        <taxon>Actinomycetes</taxon>
        <taxon>Propionibacteriales</taxon>
        <taxon>Nocardioidaceae</taxon>
        <taxon>Nocardioides</taxon>
    </lineage>
</organism>
<dbReference type="InterPro" id="IPR050736">
    <property type="entry name" value="Sensor_HK_Regulatory"/>
</dbReference>
<dbReference type="InterPro" id="IPR000700">
    <property type="entry name" value="PAS-assoc_C"/>
</dbReference>
<dbReference type="Gene3D" id="3.30.450.20">
    <property type="entry name" value="PAS domain"/>
    <property type="match status" value="2"/>
</dbReference>
<dbReference type="Pfam" id="PF02518">
    <property type="entry name" value="HATPase_c"/>
    <property type="match status" value="1"/>
</dbReference>
<feature type="coiled-coil region" evidence="10">
    <location>
        <begin position="124"/>
        <end position="151"/>
    </location>
</feature>
<gene>
    <name evidence="14" type="primary">phoR_2</name>
    <name evidence="14" type="ORF">I601_2786</name>
</gene>
<evidence type="ECO:0000259" key="12">
    <source>
        <dbReference type="PROSITE" id="PS50112"/>
    </source>
</evidence>
<dbReference type="SMART" id="SM00388">
    <property type="entry name" value="HisKA"/>
    <property type="match status" value="1"/>
</dbReference>
<dbReference type="PATRIC" id="fig|1300347.3.peg.2783"/>
<dbReference type="PROSITE" id="PS50112">
    <property type="entry name" value="PAS"/>
    <property type="match status" value="1"/>
</dbReference>
<comment type="subcellular location">
    <subcellularLocation>
        <location evidence="3">Cell membrane</location>
    </subcellularLocation>
</comment>
<dbReference type="GO" id="GO:0005509">
    <property type="term" value="F:calcium ion binding"/>
    <property type="evidence" value="ECO:0007669"/>
    <property type="project" value="UniProtKB-ARBA"/>
</dbReference>
<dbReference type="SMART" id="SM00091">
    <property type="entry name" value="PAS"/>
    <property type="match status" value="2"/>
</dbReference>
<evidence type="ECO:0000256" key="3">
    <source>
        <dbReference type="ARBA" id="ARBA00004236"/>
    </source>
</evidence>
<dbReference type="InterPro" id="IPR001610">
    <property type="entry name" value="PAC"/>
</dbReference>
<evidence type="ECO:0000259" key="13">
    <source>
        <dbReference type="PROSITE" id="PS50113"/>
    </source>
</evidence>
<feature type="domain" description="PAS" evidence="12">
    <location>
        <begin position="10"/>
        <end position="80"/>
    </location>
</feature>
<dbReference type="FunFam" id="3.30.565.10:FF:000006">
    <property type="entry name" value="Sensor histidine kinase WalK"/>
    <property type="match status" value="1"/>
</dbReference>
<dbReference type="InterPro" id="IPR035965">
    <property type="entry name" value="PAS-like_dom_sf"/>
</dbReference>
<feature type="domain" description="Histidine kinase" evidence="11">
    <location>
        <begin position="279"/>
        <end position="495"/>
    </location>
</feature>
<reference evidence="14 15" key="1">
    <citation type="submission" date="2016-03" db="EMBL/GenBank/DDBJ databases">
        <title>Complete genome sequence of a soil Actinobacterium, Nocardioides dokdonensis FR1436.</title>
        <authorList>
            <person name="Kwon S.-K."/>
            <person name="Kim K."/>
            <person name="Kim J.F."/>
        </authorList>
    </citation>
    <scope>NUCLEOTIDE SEQUENCE [LARGE SCALE GENOMIC DNA]</scope>
    <source>
        <strain evidence="14 15">FR1436</strain>
    </source>
</reference>
<name>A0A1A9GNH3_9ACTN</name>
<dbReference type="EC" id="2.7.13.3" evidence="4"/>
<dbReference type="SUPFAM" id="SSF55785">
    <property type="entry name" value="PYP-like sensor domain (PAS domain)"/>
    <property type="match status" value="2"/>
</dbReference>
<dbReference type="SUPFAM" id="SSF47384">
    <property type="entry name" value="Homodimeric domain of signal transducing histidine kinase"/>
    <property type="match status" value="1"/>
</dbReference>
<evidence type="ECO:0000256" key="9">
    <source>
        <dbReference type="ARBA" id="ARBA00023136"/>
    </source>
</evidence>
<keyword evidence="8" id="KW-0902">Two-component regulatory system</keyword>
<proteinExistence type="predicted"/>
<evidence type="ECO:0000256" key="6">
    <source>
        <dbReference type="ARBA" id="ARBA00022679"/>
    </source>
</evidence>
<dbReference type="Proteomes" id="UP000077868">
    <property type="component" value="Chromosome"/>
</dbReference>
<accession>A0A1A9GNH3</accession>
<dbReference type="CDD" id="cd00075">
    <property type="entry name" value="HATPase"/>
    <property type="match status" value="1"/>
</dbReference>
<evidence type="ECO:0000256" key="2">
    <source>
        <dbReference type="ARBA" id="ARBA00001968"/>
    </source>
</evidence>
<dbReference type="InterPro" id="IPR003661">
    <property type="entry name" value="HisK_dim/P_dom"/>
</dbReference>
<keyword evidence="9" id="KW-0472">Membrane</keyword>
<dbReference type="InterPro" id="IPR005467">
    <property type="entry name" value="His_kinase_dom"/>
</dbReference>
<dbReference type="GO" id="GO:0000155">
    <property type="term" value="F:phosphorelay sensor kinase activity"/>
    <property type="evidence" value="ECO:0007669"/>
    <property type="project" value="InterPro"/>
</dbReference>
<dbReference type="SMART" id="SM00387">
    <property type="entry name" value="HATPase_c"/>
    <property type="match status" value="1"/>
</dbReference>
<keyword evidence="10" id="KW-0175">Coiled coil</keyword>
<evidence type="ECO:0000313" key="14">
    <source>
        <dbReference type="EMBL" id="ANH39202.1"/>
    </source>
</evidence>
<dbReference type="FunFam" id="1.10.287.130:FF:000001">
    <property type="entry name" value="Two-component sensor histidine kinase"/>
    <property type="match status" value="1"/>
</dbReference>
<dbReference type="InterPro" id="IPR036890">
    <property type="entry name" value="HATPase_C_sf"/>
</dbReference>
<comment type="cofactor">
    <cofactor evidence="2">
        <name>a divalent metal cation</name>
        <dbReference type="ChEBI" id="CHEBI:60240"/>
    </cofactor>
</comment>
<dbReference type="NCBIfam" id="TIGR00229">
    <property type="entry name" value="sensory_box"/>
    <property type="match status" value="1"/>
</dbReference>
<evidence type="ECO:0000259" key="11">
    <source>
        <dbReference type="PROSITE" id="PS50109"/>
    </source>
</evidence>
<keyword evidence="15" id="KW-1185">Reference proteome</keyword>
<dbReference type="Pfam" id="PF08447">
    <property type="entry name" value="PAS_3"/>
    <property type="match status" value="1"/>
</dbReference>
<protein>
    <recommendedName>
        <fullName evidence="4">histidine kinase</fullName>
        <ecNumber evidence="4">2.7.13.3</ecNumber>
    </recommendedName>
</protein>
<dbReference type="PROSITE" id="PS50113">
    <property type="entry name" value="PAC"/>
    <property type="match status" value="1"/>
</dbReference>
<keyword evidence="5" id="KW-0597">Phosphoprotein</keyword>
<dbReference type="InterPro" id="IPR000014">
    <property type="entry name" value="PAS"/>
</dbReference>
<dbReference type="Gene3D" id="1.10.287.130">
    <property type="match status" value="1"/>
</dbReference>
<dbReference type="PANTHER" id="PTHR43711:SF1">
    <property type="entry name" value="HISTIDINE KINASE 1"/>
    <property type="match status" value="1"/>
</dbReference>
<dbReference type="SUPFAM" id="SSF55874">
    <property type="entry name" value="ATPase domain of HSP90 chaperone/DNA topoisomerase II/histidine kinase"/>
    <property type="match status" value="1"/>
</dbReference>
<evidence type="ECO:0000256" key="1">
    <source>
        <dbReference type="ARBA" id="ARBA00000085"/>
    </source>
</evidence>
<dbReference type="InterPro" id="IPR004358">
    <property type="entry name" value="Sig_transdc_His_kin-like_C"/>
</dbReference>
<dbReference type="Pfam" id="PF00512">
    <property type="entry name" value="HisKA"/>
    <property type="match status" value="1"/>
</dbReference>
<evidence type="ECO:0000256" key="8">
    <source>
        <dbReference type="ARBA" id="ARBA00023012"/>
    </source>
</evidence>
<evidence type="ECO:0000256" key="7">
    <source>
        <dbReference type="ARBA" id="ARBA00022777"/>
    </source>
</evidence>
<dbReference type="SMART" id="SM00086">
    <property type="entry name" value="PAC"/>
    <property type="match status" value="1"/>
</dbReference>
<dbReference type="AlphaFoldDB" id="A0A1A9GNH3"/>
<evidence type="ECO:0000313" key="15">
    <source>
        <dbReference type="Proteomes" id="UP000077868"/>
    </source>
</evidence>
<dbReference type="EMBL" id="CP015079">
    <property type="protein sequence ID" value="ANH39202.1"/>
    <property type="molecule type" value="Genomic_DNA"/>
</dbReference>
<dbReference type="Gene3D" id="3.30.565.10">
    <property type="entry name" value="Histidine kinase-like ATPase, C-terminal domain"/>
    <property type="match status" value="1"/>
</dbReference>